<dbReference type="Gene3D" id="2.60.40.420">
    <property type="entry name" value="Cupredoxins - blue copper proteins"/>
    <property type="match status" value="3"/>
</dbReference>
<evidence type="ECO:0000256" key="1">
    <source>
        <dbReference type="ARBA" id="ARBA00010609"/>
    </source>
</evidence>
<dbReference type="Pfam" id="PF07732">
    <property type="entry name" value="Cu-oxidase_3"/>
    <property type="match status" value="1"/>
</dbReference>
<accession>U5QB94</accession>
<comment type="similarity">
    <text evidence="1">Belongs to the multicopper oxidase family.</text>
</comment>
<feature type="domain" description="Plastocyanin-like" evidence="9">
    <location>
        <begin position="69"/>
        <end position="188"/>
    </location>
</feature>
<evidence type="ECO:0000256" key="2">
    <source>
        <dbReference type="ARBA" id="ARBA00022723"/>
    </source>
</evidence>
<evidence type="ECO:0000256" key="3">
    <source>
        <dbReference type="ARBA" id="ARBA00023002"/>
    </source>
</evidence>
<dbReference type="EC" id="1.10.3.2" evidence="10"/>
<organism evidence="10">
    <name type="scientific">Volvariella volvacea</name>
    <dbReference type="NCBI Taxonomy" id="36659"/>
    <lineage>
        <taxon>Eukaryota</taxon>
        <taxon>Fungi</taxon>
        <taxon>Dikarya</taxon>
        <taxon>Basidiomycota</taxon>
        <taxon>Agaricomycotina</taxon>
        <taxon>Agaricomycetes</taxon>
        <taxon>Agaricomycetidae</taxon>
        <taxon>Agaricales</taxon>
        <taxon>Pluteineae</taxon>
        <taxon>Pluteaceae</taxon>
        <taxon>Volvariella</taxon>
    </lineage>
</organism>
<proteinExistence type="inferred from homology"/>
<evidence type="ECO:0000259" key="9">
    <source>
        <dbReference type="Pfam" id="PF07732"/>
    </source>
</evidence>
<evidence type="ECO:0000256" key="4">
    <source>
        <dbReference type="ARBA" id="ARBA00023008"/>
    </source>
</evidence>
<dbReference type="SUPFAM" id="SSF49503">
    <property type="entry name" value="Cupredoxins"/>
    <property type="match status" value="3"/>
</dbReference>
<evidence type="ECO:0000256" key="5">
    <source>
        <dbReference type="ARBA" id="ARBA00023157"/>
    </source>
</evidence>
<dbReference type="InterPro" id="IPR008972">
    <property type="entry name" value="Cupredoxin"/>
</dbReference>
<dbReference type="InterPro" id="IPR033138">
    <property type="entry name" value="Cu_oxidase_CS"/>
</dbReference>
<dbReference type="InterPro" id="IPR011706">
    <property type="entry name" value="Cu-oxidase_C"/>
</dbReference>
<dbReference type="GO" id="GO:0052716">
    <property type="term" value="F:hydroquinone:oxygen oxidoreductase activity"/>
    <property type="evidence" value="ECO:0007669"/>
    <property type="project" value="UniProtKB-EC"/>
</dbReference>
<dbReference type="FunFam" id="2.60.40.420:FF:000045">
    <property type="entry name" value="Laccase 2"/>
    <property type="match status" value="1"/>
</dbReference>
<dbReference type="PROSITE" id="PS00079">
    <property type="entry name" value="MULTICOPPER_OXIDASE1"/>
    <property type="match status" value="1"/>
</dbReference>
<keyword evidence="3 10" id="KW-0560">Oxidoreductase</keyword>
<sequence length="558" mass="60493">MYTGAPALLIAHKDLMDSLSSATGIKTNFILSPILTKNALMLLPTLVALSTLIAFSAASLGPVTTLVIENAKIDPDGFTRGATVVNGLHPGPLIAAKKGSKFRVTTLNKLNDTEQLLPTSIHWHGLLQNRTSYMDGVASVTQCPIAPSKGFVYEFAAPGQAGTFWYHSHFSTQYCDGLRGPLVLYDPEDPHRDLYDIDDGKGYDHLTHRLSPETGPGATPDSTLINGRGRYLVGSDGQDPIVSTAPLSKVIVASGYRFRFRLINMACEDNFVFSIDGHNMTIIEADGVNTKPLTVDSIQIYAGQRYSIVVNADQPVGNYWIRANPSLGTTGFYGGLNSAILRYKGAPMEDPKTPYKPSTNPLYEYNLRNLVPNEVPGTKPGYVSPPDVSLTLDSDFNFDIMKFTINGVPFEPPQAPVLLQLLSGIRPPAVLPNGTIELKRNQVVEITMPGGAPGGPHPFHLHGHTFDVVRSAGSPTVNYVDPVRRDVVNIGDEGQNVTIRFMTDNPGPWILHCHIDWHLELGLAVVFAEDPSSITPPPGNIRDAWALLCPGYDGPLPV</sequence>
<dbReference type="InterPro" id="IPR002355">
    <property type="entry name" value="Cu_oxidase_Cu_BS"/>
</dbReference>
<dbReference type="InterPro" id="IPR011707">
    <property type="entry name" value="Cu-oxidase-like_N"/>
</dbReference>
<dbReference type="InterPro" id="IPR045087">
    <property type="entry name" value="Cu-oxidase_fam"/>
</dbReference>
<keyword evidence="4" id="KW-0186">Copper</keyword>
<dbReference type="AlphaFoldDB" id="U5QB94"/>
<evidence type="ECO:0000259" key="8">
    <source>
        <dbReference type="Pfam" id="PF07731"/>
    </source>
</evidence>
<protein>
    <submittedName>
        <fullName evidence="10">Laccase 9</fullName>
        <ecNumber evidence="10">1.10.3.2</ecNumber>
    </submittedName>
</protein>
<keyword evidence="5" id="KW-1015">Disulfide bond</keyword>
<dbReference type="CDD" id="cd13903">
    <property type="entry name" value="CuRO_3_Tv-LCC_like"/>
    <property type="match status" value="1"/>
</dbReference>
<evidence type="ECO:0000256" key="6">
    <source>
        <dbReference type="ARBA" id="ARBA00023180"/>
    </source>
</evidence>
<dbReference type="PANTHER" id="PTHR11709">
    <property type="entry name" value="MULTI-COPPER OXIDASE"/>
    <property type="match status" value="1"/>
</dbReference>
<dbReference type="PROSITE" id="PS00080">
    <property type="entry name" value="MULTICOPPER_OXIDASE2"/>
    <property type="match status" value="1"/>
</dbReference>
<feature type="domain" description="Plastocyanin-like" evidence="8">
    <location>
        <begin position="412"/>
        <end position="532"/>
    </location>
</feature>
<dbReference type="GO" id="GO:0005507">
    <property type="term" value="F:copper ion binding"/>
    <property type="evidence" value="ECO:0007669"/>
    <property type="project" value="InterPro"/>
</dbReference>
<name>U5QB94_9AGAR</name>
<keyword evidence="2" id="KW-0479">Metal-binding</keyword>
<evidence type="ECO:0000259" key="7">
    <source>
        <dbReference type="Pfam" id="PF00394"/>
    </source>
</evidence>
<dbReference type="InterPro" id="IPR001117">
    <property type="entry name" value="Cu-oxidase_2nd"/>
</dbReference>
<dbReference type="PANTHER" id="PTHR11709:SF511">
    <property type="entry name" value="LACCASE"/>
    <property type="match status" value="1"/>
</dbReference>
<dbReference type="Pfam" id="PF00394">
    <property type="entry name" value="Cu-oxidase"/>
    <property type="match status" value="1"/>
</dbReference>
<dbReference type="Pfam" id="PF07731">
    <property type="entry name" value="Cu-oxidase_2"/>
    <property type="match status" value="1"/>
</dbReference>
<reference evidence="10" key="1">
    <citation type="submission" date="2013-07" db="EMBL/GenBank/DDBJ databases">
        <title>Genome-wide identification of laccase multigene family in Volvariella volvacea: towards classification and expression analysis.</title>
        <authorList>
            <person name="Xie B."/>
            <person name="Yang Z."/>
        </authorList>
    </citation>
    <scope>NUCLEOTIDE SEQUENCE</scope>
    <source>
        <strain evidence="10">PYd21</strain>
    </source>
</reference>
<evidence type="ECO:0000313" key="10">
    <source>
        <dbReference type="EMBL" id="AGY56177.1"/>
    </source>
</evidence>
<feature type="domain" description="Plastocyanin-like" evidence="7">
    <location>
        <begin position="207"/>
        <end position="346"/>
    </location>
</feature>
<dbReference type="EMBL" id="KF365497">
    <property type="protein sequence ID" value="AGY56177.1"/>
    <property type="molecule type" value="Genomic_DNA"/>
</dbReference>
<keyword evidence="6" id="KW-0325">Glycoprotein</keyword>